<organism evidence="1 2">
    <name type="scientific">Mesobacillus campisalis</name>
    <dbReference type="NCBI Taxonomy" id="1408103"/>
    <lineage>
        <taxon>Bacteria</taxon>
        <taxon>Bacillati</taxon>
        <taxon>Bacillota</taxon>
        <taxon>Bacilli</taxon>
        <taxon>Bacillales</taxon>
        <taxon>Bacillaceae</taxon>
        <taxon>Mesobacillus</taxon>
    </lineage>
</organism>
<proteinExistence type="predicted"/>
<dbReference type="Proteomes" id="UP000034166">
    <property type="component" value="Unassembled WGS sequence"/>
</dbReference>
<dbReference type="RefSeq" id="WP_046525953.1">
    <property type="nucleotide sequence ID" value="NZ_LAYY01000097.1"/>
</dbReference>
<name>A0A0M2SI76_9BACI</name>
<comment type="caution">
    <text evidence="1">The sequence shown here is derived from an EMBL/GenBank/DDBJ whole genome shotgun (WGS) entry which is preliminary data.</text>
</comment>
<evidence type="ECO:0000313" key="1">
    <source>
        <dbReference type="EMBL" id="KKK34394.1"/>
    </source>
</evidence>
<dbReference type="PATRIC" id="fig|1408103.3.peg.4926"/>
<keyword evidence="2" id="KW-1185">Reference proteome</keyword>
<reference evidence="1 2" key="1">
    <citation type="submission" date="2015-04" db="EMBL/GenBank/DDBJ databases">
        <title>Taxonomic description and genome sequence of Bacillus campisalis sp. nov., a novel member of the genus Bacillus isolated from solar saltern.</title>
        <authorList>
            <person name="Mathan Kumar R."/>
            <person name="Kaur G."/>
            <person name="Kumar A."/>
            <person name="Singh N.K."/>
            <person name="Kaur N."/>
            <person name="Kumar N."/>
            <person name="Mayilraj S."/>
        </authorList>
    </citation>
    <scope>NUCLEOTIDE SEQUENCE [LARGE SCALE GENOMIC DNA]</scope>
    <source>
        <strain evidence="1 2">SA2-6</strain>
    </source>
</reference>
<dbReference type="AlphaFoldDB" id="A0A0M2SI76"/>
<dbReference type="EMBL" id="LAYY01000097">
    <property type="protein sequence ID" value="KKK34394.1"/>
    <property type="molecule type" value="Genomic_DNA"/>
</dbReference>
<protein>
    <submittedName>
        <fullName evidence="1">Uncharacterized protein</fullName>
    </submittedName>
</protein>
<accession>A0A0M2SI76</accession>
<sequence length="111" mass="12525">MQNQYYLDFYSTALVPARPYDSKFLPGQVTKRPASSHWLIALEGMPLPEGNLYTWRISVFAANNDGTFNANKASFSSEPFPKLDEAYKMAGLMKNEMRVQETVPADLEKIG</sequence>
<gene>
    <name evidence="1" type="ORF">WQ57_22855</name>
</gene>
<evidence type="ECO:0000313" key="2">
    <source>
        <dbReference type="Proteomes" id="UP000034166"/>
    </source>
</evidence>
<dbReference type="OrthoDB" id="2988425at2"/>